<comment type="caution">
    <text evidence="4">The sequence shown here is derived from an EMBL/GenBank/DDBJ whole genome shotgun (WGS) entry which is preliminary data.</text>
</comment>
<evidence type="ECO:0000256" key="1">
    <source>
        <dbReference type="ARBA" id="ARBA00006484"/>
    </source>
</evidence>
<comment type="similarity">
    <text evidence="1">Belongs to the short-chain dehydrogenases/reductases (SDR) family.</text>
</comment>
<dbReference type="Gene3D" id="3.40.50.720">
    <property type="entry name" value="NAD(P)-binding Rossmann-like Domain"/>
    <property type="match status" value="1"/>
</dbReference>
<evidence type="ECO:0000313" key="4">
    <source>
        <dbReference type="EMBL" id="NKC04712.1"/>
    </source>
</evidence>
<dbReference type="RefSeq" id="WP_138787035.1">
    <property type="nucleotide sequence ID" value="NZ_JBHEEQ010000019.1"/>
</dbReference>
<evidence type="ECO:0000256" key="2">
    <source>
        <dbReference type="ARBA" id="ARBA00023002"/>
    </source>
</evidence>
<dbReference type="PANTHER" id="PTHR42760">
    <property type="entry name" value="SHORT-CHAIN DEHYDROGENASES/REDUCTASES FAMILY MEMBER"/>
    <property type="match status" value="1"/>
</dbReference>
<dbReference type="InterPro" id="IPR020904">
    <property type="entry name" value="Sc_DH/Rdtase_CS"/>
</dbReference>
<dbReference type="SUPFAM" id="SSF51735">
    <property type="entry name" value="NAD(P)-binding Rossmann-fold domains"/>
    <property type="match status" value="1"/>
</dbReference>
<dbReference type="SMART" id="SM00822">
    <property type="entry name" value="PKS_KR"/>
    <property type="match status" value="1"/>
</dbReference>
<name>A0ABX1DTY9_9HYPH</name>
<evidence type="ECO:0000259" key="3">
    <source>
        <dbReference type="SMART" id="SM00822"/>
    </source>
</evidence>
<sequence>MTINSANRIAGSRVVVTGAGGPMGRAIIRRLITDGARQLALTDISGTRLGETASLLSEEFPELNIVTLRGDVTVTAEAEAFTAETLKAFGGIDVLVNTVGGIRSSQLYTPFLEMDEARFRATLDLNLMGSFHLIRAFAPGMLERGLGRIVNFASVVFGGEGGQADYAAGKAAIASLTRSLAEEFAPAITVNAVAPGLTRTSVTQTMPAENAARLVSRAYNRRMAEPEEIAEAVAYFASEPARFVTGEIMAVSGGFHPHL</sequence>
<keyword evidence="5" id="KW-1185">Reference proteome</keyword>
<organism evidence="4 5">
    <name type="scientific">Brucella haematophila</name>
    <dbReference type="NCBI Taxonomy" id="419474"/>
    <lineage>
        <taxon>Bacteria</taxon>
        <taxon>Pseudomonadati</taxon>
        <taxon>Pseudomonadota</taxon>
        <taxon>Alphaproteobacteria</taxon>
        <taxon>Hyphomicrobiales</taxon>
        <taxon>Brucellaceae</taxon>
        <taxon>Brucella/Ochrobactrum group</taxon>
        <taxon>Brucella</taxon>
    </lineage>
</organism>
<proteinExistence type="inferred from homology"/>
<dbReference type="InterPro" id="IPR036291">
    <property type="entry name" value="NAD(P)-bd_dom_sf"/>
</dbReference>
<feature type="domain" description="Ketoreductase" evidence="3">
    <location>
        <begin position="12"/>
        <end position="196"/>
    </location>
</feature>
<gene>
    <name evidence="4" type="ORF">HED55_20355</name>
</gene>
<accession>A0ABX1DTY9</accession>
<dbReference type="Proteomes" id="UP000704467">
    <property type="component" value="Unassembled WGS sequence"/>
</dbReference>
<protein>
    <submittedName>
        <fullName evidence="4">SDR family oxidoreductase</fullName>
    </submittedName>
</protein>
<keyword evidence="2" id="KW-0560">Oxidoreductase</keyword>
<evidence type="ECO:0000313" key="5">
    <source>
        <dbReference type="Proteomes" id="UP000704467"/>
    </source>
</evidence>
<dbReference type="PROSITE" id="PS00061">
    <property type="entry name" value="ADH_SHORT"/>
    <property type="match status" value="1"/>
</dbReference>
<dbReference type="InterPro" id="IPR057326">
    <property type="entry name" value="KR_dom"/>
</dbReference>
<dbReference type="PRINTS" id="PR00080">
    <property type="entry name" value="SDRFAMILY"/>
</dbReference>
<dbReference type="Pfam" id="PF13561">
    <property type="entry name" value="adh_short_C2"/>
    <property type="match status" value="1"/>
</dbReference>
<dbReference type="EMBL" id="JAAVLN010000002">
    <property type="protein sequence ID" value="NKC04712.1"/>
    <property type="molecule type" value="Genomic_DNA"/>
</dbReference>
<dbReference type="InterPro" id="IPR002347">
    <property type="entry name" value="SDR_fam"/>
</dbReference>
<dbReference type="PANTHER" id="PTHR42760:SF133">
    <property type="entry name" value="3-OXOACYL-[ACYL-CARRIER-PROTEIN] REDUCTASE"/>
    <property type="match status" value="1"/>
</dbReference>
<dbReference type="PRINTS" id="PR00081">
    <property type="entry name" value="GDHRDH"/>
</dbReference>
<reference evidence="4 5" key="1">
    <citation type="submission" date="2020-03" db="EMBL/GenBank/DDBJ databases">
        <title>Whole genome sequencing of clinical and environmental type strains of Ochrobactrum.</title>
        <authorList>
            <person name="Dharne M."/>
        </authorList>
    </citation>
    <scope>NUCLEOTIDE SEQUENCE [LARGE SCALE GENOMIC DNA]</scope>
    <source>
        <strain evidence="4 5">CIP 109452</strain>
    </source>
</reference>